<reference evidence="5 6" key="1">
    <citation type="submission" date="2018-05" db="EMBL/GenBank/DDBJ databases">
        <title>Draft genome sequence of Scytalidium lignicola DSM 105466, a ubiquitous saprotrophic fungus.</title>
        <authorList>
            <person name="Buettner E."/>
            <person name="Gebauer A.M."/>
            <person name="Hofrichter M."/>
            <person name="Liers C."/>
            <person name="Kellner H."/>
        </authorList>
    </citation>
    <scope>NUCLEOTIDE SEQUENCE [LARGE SCALE GENOMIC DNA]</scope>
    <source>
        <strain evidence="5 6">DSM 105466</strain>
    </source>
</reference>
<dbReference type="OrthoDB" id="2993351at2759"/>
<gene>
    <name evidence="5" type="ORF">B7463_g4914</name>
</gene>
<dbReference type="InterPro" id="IPR011057">
    <property type="entry name" value="Mss4-like_sf"/>
</dbReference>
<dbReference type="Gene3D" id="2.170.150.70">
    <property type="match status" value="2"/>
</dbReference>
<feature type="non-terminal residue" evidence="5">
    <location>
        <position position="1"/>
    </location>
</feature>
<dbReference type="Proteomes" id="UP000258309">
    <property type="component" value="Unassembled WGS sequence"/>
</dbReference>
<name>A0A3E2HE80_SCYLI</name>
<proteinExistence type="inferred from homology"/>
<evidence type="ECO:0000259" key="4">
    <source>
        <dbReference type="PROSITE" id="PS51891"/>
    </source>
</evidence>
<dbReference type="PROSITE" id="PS51891">
    <property type="entry name" value="CENP_V_GFA"/>
    <property type="match status" value="1"/>
</dbReference>
<dbReference type="GO" id="GO:0046872">
    <property type="term" value="F:metal ion binding"/>
    <property type="evidence" value="ECO:0007669"/>
    <property type="project" value="UniProtKB-KW"/>
</dbReference>
<dbReference type="AlphaFoldDB" id="A0A3E2HE80"/>
<protein>
    <recommendedName>
        <fullName evidence="4">CENP-V/GFA domain-containing protein</fullName>
    </recommendedName>
</protein>
<dbReference type="InterPro" id="IPR006913">
    <property type="entry name" value="CENP-V/GFA"/>
</dbReference>
<dbReference type="InterPro" id="IPR052355">
    <property type="entry name" value="CENP-V-like"/>
</dbReference>
<dbReference type="Pfam" id="PF04828">
    <property type="entry name" value="GFA"/>
    <property type="match status" value="1"/>
</dbReference>
<sequence length="207" mass="22535">MEGSSADLIEYSGNCHCGKFKFTVKLPEIKSALACDCSICTQVRAINKIDIDSLELSPYKGSEVEPAYVTLSVPGYNAVTVDGEQQQYAGSCHCGAVKYTLMNKPITEDKVISCNCSMCSRNGDMWIYPNKSAVTLHGADSLTGYAFLSKDSLRSFCKTCGVSMLVNNTGPDDKDMPINIRTIHGLDLAGLKLLKYDGKSKDPQYKV</sequence>
<organism evidence="5 6">
    <name type="scientific">Scytalidium lignicola</name>
    <name type="common">Hyphomycete</name>
    <dbReference type="NCBI Taxonomy" id="5539"/>
    <lineage>
        <taxon>Eukaryota</taxon>
        <taxon>Fungi</taxon>
        <taxon>Dikarya</taxon>
        <taxon>Ascomycota</taxon>
        <taxon>Pezizomycotina</taxon>
        <taxon>Leotiomycetes</taxon>
        <taxon>Leotiomycetes incertae sedis</taxon>
        <taxon>Scytalidium</taxon>
    </lineage>
</organism>
<dbReference type="SUPFAM" id="SSF51316">
    <property type="entry name" value="Mss4-like"/>
    <property type="match status" value="2"/>
</dbReference>
<accession>A0A3E2HE80</accession>
<feature type="domain" description="CENP-V/GFA" evidence="4">
    <location>
        <begin position="88"/>
        <end position="202"/>
    </location>
</feature>
<evidence type="ECO:0000256" key="3">
    <source>
        <dbReference type="ARBA" id="ARBA00022833"/>
    </source>
</evidence>
<dbReference type="OMA" id="VCMTNEY"/>
<keyword evidence="3" id="KW-0862">Zinc</keyword>
<evidence type="ECO:0000256" key="2">
    <source>
        <dbReference type="ARBA" id="ARBA00022723"/>
    </source>
</evidence>
<dbReference type="PANTHER" id="PTHR28620:SF1">
    <property type="entry name" value="CENP-V_GFA DOMAIN-CONTAINING PROTEIN"/>
    <property type="match status" value="1"/>
</dbReference>
<evidence type="ECO:0000313" key="6">
    <source>
        <dbReference type="Proteomes" id="UP000258309"/>
    </source>
</evidence>
<dbReference type="EMBL" id="NCSJ02000076">
    <property type="protein sequence ID" value="RFU31401.1"/>
    <property type="molecule type" value="Genomic_DNA"/>
</dbReference>
<dbReference type="PANTHER" id="PTHR28620">
    <property type="entry name" value="CENTROMERE PROTEIN V"/>
    <property type="match status" value="1"/>
</dbReference>
<feature type="non-terminal residue" evidence="5">
    <location>
        <position position="207"/>
    </location>
</feature>
<evidence type="ECO:0000256" key="1">
    <source>
        <dbReference type="ARBA" id="ARBA00005495"/>
    </source>
</evidence>
<dbReference type="GO" id="GO:0016846">
    <property type="term" value="F:carbon-sulfur lyase activity"/>
    <property type="evidence" value="ECO:0007669"/>
    <property type="project" value="InterPro"/>
</dbReference>
<comment type="caution">
    <text evidence="5">The sequence shown here is derived from an EMBL/GenBank/DDBJ whole genome shotgun (WGS) entry which is preliminary data.</text>
</comment>
<evidence type="ECO:0000313" key="5">
    <source>
        <dbReference type="EMBL" id="RFU31401.1"/>
    </source>
</evidence>
<comment type="similarity">
    <text evidence="1">Belongs to the Gfa family.</text>
</comment>
<keyword evidence="6" id="KW-1185">Reference proteome</keyword>
<keyword evidence="2" id="KW-0479">Metal-binding</keyword>